<evidence type="ECO:0000313" key="2">
    <source>
        <dbReference type="Proteomes" id="UP000504606"/>
    </source>
</evidence>
<dbReference type="InterPro" id="IPR006615">
    <property type="entry name" value="Pept_C19_DUSP"/>
</dbReference>
<dbReference type="GeneID" id="127751982"/>
<organism evidence="2 3">
    <name type="scientific">Frankliniella occidentalis</name>
    <name type="common">Western flower thrips</name>
    <name type="synonym">Euthrips occidentalis</name>
    <dbReference type="NCBI Taxonomy" id="133901"/>
    <lineage>
        <taxon>Eukaryota</taxon>
        <taxon>Metazoa</taxon>
        <taxon>Ecdysozoa</taxon>
        <taxon>Arthropoda</taxon>
        <taxon>Hexapoda</taxon>
        <taxon>Insecta</taxon>
        <taxon>Pterygota</taxon>
        <taxon>Neoptera</taxon>
        <taxon>Paraneoptera</taxon>
        <taxon>Thysanoptera</taxon>
        <taxon>Terebrantia</taxon>
        <taxon>Thripoidea</taxon>
        <taxon>Thripidae</taxon>
        <taxon>Frankliniella</taxon>
    </lineage>
</organism>
<evidence type="ECO:0000259" key="1">
    <source>
        <dbReference type="PROSITE" id="PS51283"/>
    </source>
</evidence>
<proteinExistence type="predicted"/>
<dbReference type="Gene3D" id="3.30.2230.10">
    <property type="entry name" value="DUSP-like"/>
    <property type="match status" value="1"/>
</dbReference>
<dbReference type="PROSITE" id="PS51283">
    <property type="entry name" value="DUSP"/>
    <property type="match status" value="1"/>
</dbReference>
<sequence length="82" mass="9889">MVKMESSDMDTESLLIQKKKIEEYVSRKLVEGEKWFLVARSWYERLIEYLTDTNDTRDSYHPGPIDNSSIIQSKFCWYLFQK</sequence>
<keyword evidence="2" id="KW-1185">Reference proteome</keyword>
<dbReference type="KEGG" id="foc:127751982"/>
<evidence type="ECO:0000313" key="3">
    <source>
        <dbReference type="RefSeq" id="XP_052132325.1"/>
    </source>
</evidence>
<dbReference type="RefSeq" id="XP_052132325.1">
    <property type="nucleotide sequence ID" value="XM_052276365.1"/>
</dbReference>
<dbReference type="Proteomes" id="UP000504606">
    <property type="component" value="Unplaced"/>
</dbReference>
<dbReference type="GO" id="GO:0004843">
    <property type="term" value="F:cysteine-type deubiquitinase activity"/>
    <property type="evidence" value="ECO:0007669"/>
    <property type="project" value="InterPro"/>
</dbReference>
<accession>A0A9C6XB22</accession>
<dbReference type="SUPFAM" id="SSF143791">
    <property type="entry name" value="DUSP-like"/>
    <property type="match status" value="1"/>
</dbReference>
<protein>
    <submittedName>
        <fullName evidence="3">Ubiquitin carboxyl-terminal hydrolase 11-like</fullName>
    </submittedName>
</protein>
<dbReference type="InterPro" id="IPR035927">
    <property type="entry name" value="DUSP-like_sf"/>
</dbReference>
<dbReference type="Pfam" id="PF06337">
    <property type="entry name" value="DUSP"/>
    <property type="match status" value="1"/>
</dbReference>
<feature type="domain" description="DUSP" evidence="1">
    <location>
        <begin position="12"/>
        <end position="82"/>
    </location>
</feature>
<reference evidence="3" key="1">
    <citation type="submission" date="2025-08" db="UniProtKB">
        <authorList>
            <consortium name="RefSeq"/>
        </authorList>
    </citation>
    <scope>IDENTIFICATION</scope>
    <source>
        <tissue evidence="3">Whole organism</tissue>
    </source>
</reference>
<dbReference type="OrthoDB" id="265776at2759"/>
<name>A0A9C6XB22_FRAOC</name>
<dbReference type="AlphaFoldDB" id="A0A9C6XB22"/>
<gene>
    <name evidence="3" type="primary">LOC127751982</name>
</gene>